<accession>A0A9D3XBX0</accession>
<dbReference type="EMBL" id="JAHDVG010000475">
    <property type="protein sequence ID" value="KAH1176195.1"/>
    <property type="molecule type" value="Genomic_DNA"/>
</dbReference>
<name>A0A9D3XBX0_9SAUR</name>
<dbReference type="Proteomes" id="UP000827986">
    <property type="component" value="Unassembled WGS sequence"/>
</dbReference>
<evidence type="ECO:0000313" key="2">
    <source>
        <dbReference type="Proteomes" id="UP000827986"/>
    </source>
</evidence>
<gene>
    <name evidence="1" type="ORF">KIL84_020929</name>
</gene>
<organism evidence="1 2">
    <name type="scientific">Mauremys mutica</name>
    <name type="common">yellowpond turtle</name>
    <dbReference type="NCBI Taxonomy" id="74926"/>
    <lineage>
        <taxon>Eukaryota</taxon>
        <taxon>Metazoa</taxon>
        <taxon>Chordata</taxon>
        <taxon>Craniata</taxon>
        <taxon>Vertebrata</taxon>
        <taxon>Euteleostomi</taxon>
        <taxon>Archelosauria</taxon>
        <taxon>Testudinata</taxon>
        <taxon>Testudines</taxon>
        <taxon>Cryptodira</taxon>
        <taxon>Durocryptodira</taxon>
        <taxon>Testudinoidea</taxon>
        <taxon>Geoemydidae</taxon>
        <taxon>Geoemydinae</taxon>
        <taxon>Mauremys</taxon>
    </lineage>
</organism>
<keyword evidence="2" id="KW-1185">Reference proteome</keyword>
<protein>
    <submittedName>
        <fullName evidence="1">Uncharacterized protein</fullName>
    </submittedName>
</protein>
<proteinExistence type="predicted"/>
<dbReference type="AlphaFoldDB" id="A0A9D3XBX0"/>
<evidence type="ECO:0000313" key="1">
    <source>
        <dbReference type="EMBL" id="KAH1176195.1"/>
    </source>
</evidence>
<reference evidence="1" key="1">
    <citation type="submission" date="2021-09" db="EMBL/GenBank/DDBJ databases">
        <title>The genome of Mauremys mutica provides insights into the evolution of semi-aquatic lifestyle.</title>
        <authorList>
            <person name="Gong S."/>
            <person name="Gao Y."/>
        </authorList>
    </citation>
    <scope>NUCLEOTIDE SEQUENCE</scope>
    <source>
        <strain evidence="1">MM-2020</strain>
        <tissue evidence="1">Muscle</tissue>
    </source>
</reference>
<sequence length="165" mass="18755">MSKEFNVFNSRLLNVSKELAGVRLGIEEIQADHVKDQSYLQDAIELKMSKEFNVFNSRLLNVSKELAGVRLGIEEIQADHVKDQSHLQDAIELKMSKEFSTFTKQLVKELKMSKEFNVFSSRLLNVSKELAGVRLGIEEIQADHVKDPSYLQDAIGEKHPFPSHA</sequence>
<comment type="caution">
    <text evidence="1">The sequence shown here is derived from an EMBL/GenBank/DDBJ whole genome shotgun (WGS) entry which is preliminary data.</text>
</comment>